<evidence type="ECO:0000313" key="2">
    <source>
        <dbReference type="EMBL" id="ANZ73279.1"/>
    </source>
</evidence>
<gene>
    <name evidence="2" type="primary">URB2</name>
    <name evidence="2" type="ORF">ATY40_BA7501710</name>
</gene>
<evidence type="ECO:0000313" key="3">
    <source>
        <dbReference type="Proteomes" id="UP000094565"/>
    </source>
</evidence>
<protein>
    <submittedName>
        <fullName evidence="2">BA75_01710T0</fullName>
    </submittedName>
</protein>
<dbReference type="EMBL" id="CP014584">
    <property type="protein sequence ID" value="ANZ73279.1"/>
    <property type="molecule type" value="Genomic_DNA"/>
</dbReference>
<dbReference type="OrthoDB" id="160374at2759"/>
<feature type="domain" description="Nucleolar 27S pre-rRNA processing Urb2/Npa2 C-terminal" evidence="1">
    <location>
        <begin position="885"/>
        <end position="1079"/>
    </location>
</feature>
<accession>A0A1B2J5M1</accession>
<keyword evidence="3" id="KW-1185">Reference proteome</keyword>
<reference evidence="2 3" key="1">
    <citation type="submission" date="2016-02" db="EMBL/GenBank/DDBJ databases">
        <title>Comparative genomic and transcriptomic foundation for Pichia pastoris.</title>
        <authorList>
            <person name="Love K.R."/>
            <person name="Shah K.A."/>
            <person name="Whittaker C.A."/>
            <person name="Wu J."/>
            <person name="Bartlett M.C."/>
            <person name="Ma D."/>
            <person name="Leeson R.L."/>
            <person name="Priest M."/>
            <person name="Young S.K."/>
            <person name="Love J.C."/>
        </authorList>
    </citation>
    <scope>NUCLEOTIDE SEQUENCE [LARGE SCALE GENOMIC DNA]</scope>
    <source>
        <strain evidence="2 3">ATCC 28485</strain>
    </source>
</reference>
<organism evidence="2 3">
    <name type="scientific">Komagataella pastoris</name>
    <name type="common">Yeast</name>
    <name type="synonym">Pichia pastoris</name>
    <dbReference type="NCBI Taxonomy" id="4922"/>
    <lineage>
        <taxon>Eukaryota</taxon>
        <taxon>Fungi</taxon>
        <taxon>Dikarya</taxon>
        <taxon>Ascomycota</taxon>
        <taxon>Saccharomycotina</taxon>
        <taxon>Pichiomycetes</taxon>
        <taxon>Pichiales</taxon>
        <taxon>Pichiaceae</taxon>
        <taxon>Komagataella</taxon>
    </lineage>
</organism>
<sequence length="1082" mass="125077">MDGKLTTSETLTRFLRGRNTTVEEIIDVSTKLINNELAVYLPDKETFIFKLLCDRLNDPKNEKFHYNWKVWKLFHELYYQLGDNKNLLRNLKASEVLSKVAEDIVEKTILDKELIDQVFDVFDLLLNELFIGSRNAVKILKYFISLCLISTDEDHQYTVFRYYSSLRTKTEDKVAGEIFKSSFDNLLRLYSISQGKMTKEMIEKYVLYAKKSHITAFVEQITTDDSDNRETVNEGVIFFGSLLVDKLSKNTKDMQNLSELYSSMIRYYSTQEMRVRMLEELIKRNKTLEPYVLDMLVLDSIATKSFILIETICKLNPLVVMNRTADIFSCYRLNDNVSSLNKALTLAFVNANELDRFIRIWSLQATSGVAEKRFLDSSLMQDIADNIHTLSFFQLNALIDHLLDAKRIVPLTVVAKGMCSIITNRLYDMTIVNQFISHANKLKPKFDVLFTAKWLTDPTIWELRYTLLCLYDEDFKVDFKSLLHSKDRNEYYFYTCFKAIEIDPSIENPKIFSRYLKWLSKELKSKTSNDSLLSFIFFRWVKIVEICFSDSQIRKLIDILLENNCFFDAHPFFFEQERIMDITFEYFSDSPVKNPEVFIEFFTSAPIQAFSEQHRINILKVLNDLCINGSDKLKISSINLAIKLLNYCIIESPFSDLSNLKVVFEKFAQFPAEVLALVSSLCSNQTSEFTETLSSYLLKQKLHDESLMFKVSHTVITNSKSSASEKLTAKLIEVSQSDIIRYAKYLVDLPLPSNEFSKLKKLIIEGSKGVDFSDPRLLDLLKLSIKINCFRPIHILALYLNVGTESFDLTGWVSSLDDEAFFYCFDLVIRSLGEKNDKYALLINLLQTFIDNSKESPIVPTLLSRSLSSFISQYDSNEEESNVLFLNAIQKSLVGSNKVFTAYLIEQLLVLLNKVYSSLEDGSSVEFVKASDIFSFILIYHRSKLYRRDHLLLTTVICQLKCLFKQKSQASAVAFERVVTNLCQPPNKLSGAQSLVIHSDRVKEAIRPYLPVLVLNYISLKIKDPMSFTTQERQEKLESTMFIVLQTLKEEELLVINSSLDESGRVIFKSLYDTFRKAQSFD</sequence>
<dbReference type="AlphaFoldDB" id="A0A1B2J5M1"/>
<evidence type="ECO:0000259" key="1">
    <source>
        <dbReference type="Pfam" id="PF10441"/>
    </source>
</evidence>
<dbReference type="Proteomes" id="UP000094565">
    <property type="component" value="Chromosome 1"/>
</dbReference>
<dbReference type="InterPro" id="IPR018849">
    <property type="entry name" value="Urb2/Npa2_C"/>
</dbReference>
<dbReference type="Pfam" id="PF10441">
    <property type="entry name" value="Urb2"/>
    <property type="match status" value="1"/>
</dbReference>
<name>A0A1B2J5M1_PICPA</name>
<proteinExistence type="predicted"/>